<evidence type="ECO:0000256" key="1">
    <source>
        <dbReference type="ARBA" id="ARBA00007613"/>
    </source>
</evidence>
<reference evidence="3" key="1">
    <citation type="submission" date="2020-08" db="EMBL/GenBank/DDBJ databases">
        <title>Ramlibacter sp. GTP1 16S ribosomal RNA gene genome sequencing and assembly.</title>
        <authorList>
            <person name="Kang M."/>
        </authorList>
    </citation>
    <scope>NUCLEOTIDE SEQUENCE</scope>
    <source>
        <strain evidence="3">GTP1</strain>
    </source>
</reference>
<proteinExistence type="inferred from homology"/>
<comment type="similarity">
    <text evidence="1 2">Belongs to the outer membrane factor (OMF) (TC 1.B.17) family.</text>
</comment>
<name>A0A923M8B2_9BURK</name>
<dbReference type="InterPro" id="IPR003423">
    <property type="entry name" value="OMP_efflux"/>
</dbReference>
<comment type="subcellular location">
    <subcellularLocation>
        <location evidence="2">Cell membrane</location>
        <topology evidence="2">Lipid-anchor</topology>
    </subcellularLocation>
</comment>
<keyword evidence="2" id="KW-1134">Transmembrane beta strand</keyword>
<evidence type="ECO:0000313" key="4">
    <source>
        <dbReference type="Proteomes" id="UP000596827"/>
    </source>
</evidence>
<dbReference type="NCBIfam" id="TIGR01845">
    <property type="entry name" value="outer_NodT"/>
    <property type="match status" value="1"/>
</dbReference>
<dbReference type="Gene3D" id="2.20.200.10">
    <property type="entry name" value="Outer membrane efflux proteins (OEP)"/>
    <property type="match status" value="1"/>
</dbReference>
<dbReference type="AlphaFoldDB" id="A0A923M8B2"/>
<dbReference type="EMBL" id="JACORU010000004">
    <property type="protein sequence ID" value="MBC5765250.1"/>
    <property type="molecule type" value="Genomic_DNA"/>
</dbReference>
<sequence>MKRWTIALAAALVAGTAGAQAQPAAPLPVQWYEALPHGGAKASLQQWWAQFEDPLLLRLVDAAQAASPDVAAAASRIAQSRASRTSAGAALLPSVDANLGAARGRSELQQPIANSGSAGLQWSWELDLFGGNRAGARAADARAVAADAGWHEARVAVAAEVAASYTQLRACEARLVQTQIDVTSREETARLTSASRQFGMQSPGNEALARASAAQARAGATQLMAQCSALVKSLVAMTGFDEVQLRTELAAATARLPRPAQIEVNDVPARALAQRPDLLAAERNVVAASADWDQSRARQWPRLVLQGNVGRAHAETSWSNASGSVWSFGPVSLVLPVFDGGQRKAQAEAARAKFDEAGVVYRAKLRQAVREVETALLSLHSTAGRAQDARIAAEGFRVSLQATDTRYRGGLASLFELEEARRSDVQSQISLIDLEQERVQAWINLYRALGGGWEAS</sequence>
<accession>A0A923M8B2</accession>
<feature type="chain" id="PRO_5038153885" evidence="2">
    <location>
        <begin position="20"/>
        <end position="456"/>
    </location>
</feature>
<keyword evidence="4" id="KW-1185">Reference proteome</keyword>
<organism evidence="3 4">
    <name type="scientific">Ramlibacter albus</name>
    <dbReference type="NCBI Taxonomy" id="2079448"/>
    <lineage>
        <taxon>Bacteria</taxon>
        <taxon>Pseudomonadati</taxon>
        <taxon>Pseudomonadota</taxon>
        <taxon>Betaproteobacteria</taxon>
        <taxon>Burkholderiales</taxon>
        <taxon>Comamonadaceae</taxon>
        <taxon>Ramlibacter</taxon>
    </lineage>
</organism>
<comment type="caution">
    <text evidence="3">The sequence shown here is derived from an EMBL/GenBank/DDBJ whole genome shotgun (WGS) entry which is preliminary data.</text>
</comment>
<evidence type="ECO:0000256" key="2">
    <source>
        <dbReference type="RuleBase" id="RU362097"/>
    </source>
</evidence>
<dbReference type="GO" id="GO:0015562">
    <property type="term" value="F:efflux transmembrane transporter activity"/>
    <property type="evidence" value="ECO:0007669"/>
    <property type="project" value="InterPro"/>
</dbReference>
<dbReference type="InterPro" id="IPR010131">
    <property type="entry name" value="MdtP/NodT-like"/>
</dbReference>
<dbReference type="Gene3D" id="1.20.1600.10">
    <property type="entry name" value="Outer membrane efflux proteins (OEP)"/>
    <property type="match status" value="1"/>
</dbReference>
<dbReference type="Pfam" id="PF02321">
    <property type="entry name" value="OEP"/>
    <property type="match status" value="2"/>
</dbReference>
<keyword evidence="2" id="KW-0564">Palmitate</keyword>
<keyword evidence="2" id="KW-0472">Membrane</keyword>
<keyword evidence="2" id="KW-0732">Signal</keyword>
<feature type="signal peptide" evidence="2">
    <location>
        <begin position="1"/>
        <end position="19"/>
    </location>
</feature>
<dbReference type="PANTHER" id="PTHR30203">
    <property type="entry name" value="OUTER MEMBRANE CATION EFFLUX PROTEIN"/>
    <property type="match status" value="1"/>
</dbReference>
<keyword evidence="2" id="KW-0449">Lipoprotein</keyword>
<keyword evidence="2" id="KW-0812">Transmembrane</keyword>
<dbReference type="Proteomes" id="UP000596827">
    <property type="component" value="Unassembled WGS sequence"/>
</dbReference>
<dbReference type="SUPFAM" id="SSF56954">
    <property type="entry name" value="Outer membrane efflux proteins (OEP)"/>
    <property type="match status" value="1"/>
</dbReference>
<dbReference type="PANTHER" id="PTHR30203:SF29">
    <property type="entry name" value="PROTEIN CYAE"/>
    <property type="match status" value="1"/>
</dbReference>
<evidence type="ECO:0000313" key="3">
    <source>
        <dbReference type="EMBL" id="MBC5765250.1"/>
    </source>
</evidence>
<dbReference type="GO" id="GO:0005886">
    <property type="term" value="C:plasma membrane"/>
    <property type="evidence" value="ECO:0007669"/>
    <property type="project" value="UniProtKB-SubCell"/>
</dbReference>
<dbReference type="RefSeq" id="WP_187081730.1">
    <property type="nucleotide sequence ID" value="NZ_JACORU010000004.1"/>
</dbReference>
<gene>
    <name evidence="3" type="ORF">H8R02_12355</name>
</gene>
<protein>
    <submittedName>
        <fullName evidence="3">Efflux transporter outer membrane subunit</fullName>
    </submittedName>
</protein>